<dbReference type="OrthoDB" id="9814001at2"/>
<dbReference type="Pfam" id="PF07690">
    <property type="entry name" value="MFS_1"/>
    <property type="match status" value="1"/>
</dbReference>
<keyword evidence="5 6" id="KW-0472">Membrane</keyword>
<keyword evidence="2" id="KW-0813">Transport</keyword>
<dbReference type="PANTHER" id="PTHR23531:SF1">
    <property type="entry name" value="QUINOLENE RESISTANCE PROTEIN NORA"/>
    <property type="match status" value="1"/>
</dbReference>
<evidence type="ECO:0000256" key="1">
    <source>
        <dbReference type="ARBA" id="ARBA00004651"/>
    </source>
</evidence>
<name>A0A1G9FW02_9BACL</name>
<dbReference type="GO" id="GO:0022857">
    <property type="term" value="F:transmembrane transporter activity"/>
    <property type="evidence" value="ECO:0007669"/>
    <property type="project" value="InterPro"/>
</dbReference>
<feature type="transmembrane region" description="Helical" evidence="6">
    <location>
        <begin position="67"/>
        <end position="90"/>
    </location>
</feature>
<keyword evidence="3 6" id="KW-0812">Transmembrane</keyword>
<feature type="transmembrane region" description="Helical" evidence="6">
    <location>
        <begin position="320"/>
        <end position="341"/>
    </location>
</feature>
<feature type="transmembrane region" description="Helical" evidence="6">
    <location>
        <begin position="387"/>
        <end position="405"/>
    </location>
</feature>
<dbReference type="GO" id="GO:0005886">
    <property type="term" value="C:plasma membrane"/>
    <property type="evidence" value="ECO:0007669"/>
    <property type="project" value="UniProtKB-SubCell"/>
</dbReference>
<evidence type="ECO:0000313" key="9">
    <source>
        <dbReference type="Proteomes" id="UP000199008"/>
    </source>
</evidence>
<feature type="transmembrane region" description="Helical" evidence="6">
    <location>
        <begin position="265"/>
        <end position="283"/>
    </location>
</feature>
<feature type="transmembrane region" description="Helical" evidence="6">
    <location>
        <begin position="102"/>
        <end position="121"/>
    </location>
</feature>
<evidence type="ECO:0000259" key="7">
    <source>
        <dbReference type="PROSITE" id="PS50850"/>
    </source>
</evidence>
<gene>
    <name evidence="8" type="ORF">SAMN05216216_11433</name>
</gene>
<feature type="transmembrane region" description="Helical" evidence="6">
    <location>
        <begin position="36"/>
        <end position="61"/>
    </location>
</feature>
<dbReference type="EMBL" id="FNFY01000014">
    <property type="protein sequence ID" value="SDK92574.1"/>
    <property type="molecule type" value="Genomic_DNA"/>
</dbReference>
<dbReference type="PROSITE" id="PS50850">
    <property type="entry name" value="MFS"/>
    <property type="match status" value="1"/>
</dbReference>
<dbReference type="InterPro" id="IPR036259">
    <property type="entry name" value="MFS_trans_sf"/>
</dbReference>
<dbReference type="STRING" id="576118.SAMN05216216_11433"/>
<reference evidence="9" key="1">
    <citation type="submission" date="2016-10" db="EMBL/GenBank/DDBJ databases">
        <authorList>
            <person name="Varghese N."/>
            <person name="Submissions S."/>
        </authorList>
    </citation>
    <scope>NUCLEOTIDE SEQUENCE [LARGE SCALE GENOMIC DNA]</scope>
    <source>
        <strain evidence="9">CGMCC 1.8895</strain>
    </source>
</reference>
<proteinExistence type="predicted"/>
<dbReference type="AlphaFoldDB" id="A0A1G9FW02"/>
<comment type="subcellular location">
    <subcellularLocation>
        <location evidence="1">Cell membrane</location>
        <topology evidence="1">Multi-pass membrane protein</topology>
    </subcellularLocation>
</comment>
<feature type="transmembrane region" description="Helical" evidence="6">
    <location>
        <begin position="230"/>
        <end position="253"/>
    </location>
</feature>
<evidence type="ECO:0000256" key="6">
    <source>
        <dbReference type="SAM" id="Phobius"/>
    </source>
</evidence>
<dbReference type="Proteomes" id="UP000199008">
    <property type="component" value="Unassembled WGS sequence"/>
</dbReference>
<sequence>MAFFVPRVAKFIIKSTEDNNQLSNSNYKEKLWTKDFISTSIVNLALTLSMYLLLVTMAIYAMNEYDASMSMAGFVASIFVIGALVGRIYAGKQVAYTGGKKMLLIGATLVFIVTFLYFLPLGLYGLIIIRFLHGVMIGVATTATGTIVAQVIPASRSGEGIGYFSMSVVMATAIGPLIGVMLITNIGFTSVFVFSFVMSAISLLLSLTLRPPKVTKSEKPKNASFSLSDYYEKCALPVSTIMFVMAFAYSSILSFVTGYAQEINLVQAGSLFFLVYGVTVLLSRPITGPLMDKKGANVVIYPAIISFAFGMIVISQAYAGIVLLIAAALLGLGYGNIQSIIQARAIKMTPRENMGLANSTYFIALDLGLGLGPLLLGYLIPISGYRGMYLLLVIVILAGMVLYHFMHGRVDKKLIDS</sequence>
<organism evidence="8 9">
    <name type="scientific">Lacicoccus qingdaonensis</name>
    <dbReference type="NCBI Taxonomy" id="576118"/>
    <lineage>
        <taxon>Bacteria</taxon>
        <taxon>Bacillati</taxon>
        <taxon>Bacillota</taxon>
        <taxon>Bacilli</taxon>
        <taxon>Bacillales</taxon>
        <taxon>Salinicoccaceae</taxon>
        <taxon>Lacicoccus</taxon>
    </lineage>
</organism>
<evidence type="ECO:0000256" key="4">
    <source>
        <dbReference type="ARBA" id="ARBA00022989"/>
    </source>
</evidence>
<feature type="domain" description="Major facilitator superfamily (MFS) profile" evidence="7">
    <location>
        <begin position="35"/>
        <end position="411"/>
    </location>
</feature>
<dbReference type="SUPFAM" id="SSF103473">
    <property type="entry name" value="MFS general substrate transporter"/>
    <property type="match status" value="1"/>
</dbReference>
<dbReference type="Gene3D" id="1.20.1250.20">
    <property type="entry name" value="MFS general substrate transporter like domains"/>
    <property type="match status" value="2"/>
</dbReference>
<evidence type="ECO:0000256" key="2">
    <source>
        <dbReference type="ARBA" id="ARBA00022448"/>
    </source>
</evidence>
<dbReference type="InterPro" id="IPR020846">
    <property type="entry name" value="MFS_dom"/>
</dbReference>
<feature type="transmembrane region" description="Helical" evidence="6">
    <location>
        <begin position="361"/>
        <end position="381"/>
    </location>
</feature>
<feature type="transmembrane region" description="Helical" evidence="6">
    <location>
        <begin position="161"/>
        <end position="183"/>
    </location>
</feature>
<keyword evidence="9" id="KW-1185">Reference proteome</keyword>
<protein>
    <submittedName>
        <fullName evidence="8">Predicted arabinose efflux permease, MFS family</fullName>
    </submittedName>
</protein>
<feature type="transmembrane region" description="Helical" evidence="6">
    <location>
        <begin position="127"/>
        <end position="149"/>
    </location>
</feature>
<dbReference type="PANTHER" id="PTHR23531">
    <property type="entry name" value="QUINOLENE RESISTANCE PROTEIN NORA"/>
    <property type="match status" value="1"/>
</dbReference>
<keyword evidence="4 6" id="KW-1133">Transmembrane helix</keyword>
<dbReference type="InterPro" id="IPR052714">
    <property type="entry name" value="MFS_Exporter"/>
</dbReference>
<evidence type="ECO:0000256" key="3">
    <source>
        <dbReference type="ARBA" id="ARBA00022692"/>
    </source>
</evidence>
<accession>A0A1G9FW02</accession>
<evidence type="ECO:0000256" key="5">
    <source>
        <dbReference type="ARBA" id="ARBA00023136"/>
    </source>
</evidence>
<dbReference type="InterPro" id="IPR011701">
    <property type="entry name" value="MFS"/>
</dbReference>
<evidence type="ECO:0000313" key="8">
    <source>
        <dbReference type="EMBL" id="SDK92574.1"/>
    </source>
</evidence>
<feature type="transmembrane region" description="Helical" evidence="6">
    <location>
        <begin position="295"/>
        <end position="314"/>
    </location>
</feature>
<dbReference type="CDD" id="cd17489">
    <property type="entry name" value="MFS_YfcJ_like"/>
    <property type="match status" value="1"/>
</dbReference>
<feature type="transmembrane region" description="Helical" evidence="6">
    <location>
        <begin position="189"/>
        <end position="209"/>
    </location>
</feature>